<protein>
    <recommendedName>
        <fullName evidence="1">Alginate lyase 2 domain-containing protein</fullName>
    </recommendedName>
</protein>
<proteinExistence type="predicted"/>
<feature type="domain" description="Alginate lyase 2" evidence="1">
    <location>
        <begin position="45"/>
        <end position="242"/>
    </location>
</feature>
<dbReference type="Gene3D" id="2.60.120.200">
    <property type="match status" value="1"/>
</dbReference>
<keyword evidence="3" id="KW-1185">Reference proteome</keyword>
<dbReference type="AlphaFoldDB" id="A0A292YDF1"/>
<evidence type="ECO:0000313" key="3">
    <source>
        <dbReference type="Proteomes" id="UP000217944"/>
    </source>
</evidence>
<dbReference type="RefSeq" id="WP_238593981.1">
    <property type="nucleotide sequence ID" value="NZ_BDME01000001.1"/>
</dbReference>
<sequence length="245" mass="29603">MKKIIILISLIFNIIFAYTFNQEKNFSTKSPYCLDKFKFILNISKLQAPKSKFDSEYSTYYGKFEGIYNKYFYLENNNYMTFYICEKNENEHRRSELRFRNDFKVSENHYLKVRVKILPLNEKKEFTFLQIHADAHYDNTPNKPLLRVIWRKEYNGLKDHLWVIIRDSNENNVEYLKIDLGKRPENFFNIVVKVKESKLYVFLNGKKKVGIDVSFWKKYNNYFKAGVYLQGRGCAKVLFDKLWIK</sequence>
<dbReference type="SUPFAM" id="SSF49899">
    <property type="entry name" value="Concanavalin A-like lectins/glucanases"/>
    <property type="match status" value="1"/>
</dbReference>
<evidence type="ECO:0000259" key="1">
    <source>
        <dbReference type="Pfam" id="PF08787"/>
    </source>
</evidence>
<name>A0A292YDF1_9BACT</name>
<reference evidence="2 3" key="1">
    <citation type="journal article" date="2017" name="Syst. Appl. Microbiol.">
        <title>Lebetimonas natsushimae sp. nov., a novel strictly anaerobic, moderately thermophilic chemoautotroph isolated from a deep-sea hydrothermal vent polychaete nest in the Mid-Okinawa Trough.</title>
        <authorList>
            <person name="Nagata R."/>
            <person name="Takaki Y."/>
            <person name="Tame A."/>
            <person name="Nunoura T."/>
            <person name="Muto H."/>
            <person name="Mino S."/>
            <person name="Sawayama S."/>
            <person name="Takai K."/>
            <person name="Nakagawa S."/>
        </authorList>
    </citation>
    <scope>NUCLEOTIDE SEQUENCE [LARGE SCALE GENOMIC DNA]</scope>
    <source>
        <strain evidence="2 3">HS1857</strain>
    </source>
</reference>
<dbReference type="Pfam" id="PF08787">
    <property type="entry name" value="Alginate_lyase2"/>
    <property type="match status" value="1"/>
</dbReference>
<dbReference type="EMBL" id="BDME01000001">
    <property type="protein sequence ID" value="GAX87446.1"/>
    <property type="molecule type" value="Genomic_DNA"/>
</dbReference>
<comment type="caution">
    <text evidence="2">The sequence shown here is derived from an EMBL/GenBank/DDBJ whole genome shotgun (WGS) entry which is preliminary data.</text>
</comment>
<accession>A0A292YDF1</accession>
<dbReference type="InterPro" id="IPR014895">
    <property type="entry name" value="Alginate_lyase_2"/>
</dbReference>
<organism evidence="2 3">
    <name type="scientific">Lebetimonas natsushimae</name>
    <dbReference type="NCBI Taxonomy" id="1936991"/>
    <lineage>
        <taxon>Bacteria</taxon>
        <taxon>Pseudomonadati</taxon>
        <taxon>Campylobacterota</taxon>
        <taxon>Epsilonproteobacteria</taxon>
        <taxon>Nautiliales</taxon>
        <taxon>Nautiliaceae</taxon>
        <taxon>Lebetimonas</taxon>
    </lineage>
</organism>
<evidence type="ECO:0000313" key="2">
    <source>
        <dbReference type="EMBL" id="GAX87446.1"/>
    </source>
</evidence>
<dbReference type="InterPro" id="IPR013320">
    <property type="entry name" value="ConA-like_dom_sf"/>
</dbReference>
<dbReference type="Proteomes" id="UP000217944">
    <property type="component" value="Unassembled WGS sequence"/>
</dbReference>
<gene>
    <name evidence="2" type="ORF">LNAT_P0742</name>
</gene>